<dbReference type="EMBL" id="BK015076">
    <property type="protein sequence ID" value="DAD90048.1"/>
    <property type="molecule type" value="Genomic_DNA"/>
</dbReference>
<proteinExistence type="predicted"/>
<protein>
    <submittedName>
        <fullName evidence="2">Replication protein A</fullName>
    </submittedName>
</protein>
<evidence type="ECO:0000313" key="2">
    <source>
        <dbReference type="EMBL" id="DAD90048.1"/>
    </source>
</evidence>
<keyword evidence="1" id="KW-0812">Transmembrane</keyword>
<organism evidence="2">
    <name type="scientific">Siphoviridae sp. ctlzn3</name>
    <dbReference type="NCBI Taxonomy" id="2826450"/>
    <lineage>
        <taxon>Viruses</taxon>
        <taxon>Duplodnaviria</taxon>
        <taxon>Heunggongvirae</taxon>
        <taxon>Uroviricota</taxon>
        <taxon>Caudoviricetes</taxon>
    </lineage>
</organism>
<keyword evidence="1" id="KW-0472">Membrane</keyword>
<feature type="transmembrane region" description="Helical" evidence="1">
    <location>
        <begin position="85"/>
        <end position="105"/>
    </location>
</feature>
<accession>A0A8S5N732</accession>
<keyword evidence="1" id="KW-1133">Transmembrane helix</keyword>
<sequence>MERLTKIERKFLKMCNTNDGMTAQKKFDILCDKYSRLKVQSALVHLKENGYINFSSSAESYVYCFELKHKGLNYREITRLEFKAFVYKSVIVPILVSLLTTLIIYKLPSVIACIK</sequence>
<evidence type="ECO:0000256" key="1">
    <source>
        <dbReference type="SAM" id="Phobius"/>
    </source>
</evidence>
<reference evidence="2" key="1">
    <citation type="journal article" date="2021" name="Proc. Natl. Acad. Sci. U.S.A.">
        <title>A Catalog of Tens of Thousands of Viruses from Human Metagenomes Reveals Hidden Associations with Chronic Diseases.</title>
        <authorList>
            <person name="Tisza M.J."/>
            <person name="Buck C.B."/>
        </authorList>
    </citation>
    <scope>NUCLEOTIDE SEQUENCE</scope>
    <source>
        <strain evidence="2">Ctlzn3</strain>
    </source>
</reference>
<name>A0A8S5N732_9CAUD</name>